<feature type="transmembrane region" description="Helical" evidence="10">
    <location>
        <begin position="140"/>
        <end position="159"/>
    </location>
</feature>
<dbReference type="RefSeq" id="XP_038740059.1">
    <property type="nucleotide sequence ID" value="XM_038894618.1"/>
</dbReference>
<feature type="transmembrane region" description="Helical" evidence="10">
    <location>
        <begin position="428"/>
        <end position="446"/>
    </location>
</feature>
<comment type="similarity">
    <text evidence="2">Belongs to the major facilitator superfamily. TCR/Tet family.</text>
</comment>
<feature type="transmembrane region" description="Helical" evidence="10">
    <location>
        <begin position="467"/>
        <end position="488"/>
    </location>
</feature>
<feature type="region of interest" description="Disordered" evidence="9">
    <location>
        <begin position="1"/>
        <end position="60"/>
    </location>
</feature>
<evidence type="ECO:0000256" key="6">
    <source>
        <dbReference type="ARBA" id="ARBA00022989"/>
    </source>
</evidence>
<reference evidence="12" key="1">
    <citation type="submission" date="2020-03" db="EMBL/GenBank/DDBJ databases">
        <authorList>
            <person name="He L."/>
        </authorList>
    </citation>
    <scope>NUCLEOTIDE SEQUENCE</scope>
    <source>
        <strain evidence="12">CkLH20</strain>
    </source>
</reference>
<evidence type="ECO:0000259" key="11">
    <source>
        <dbReference type="PROSITE" id="PS50850"/>
    </source>
</evidence>
<keyword evidence="6 10" id="KW-1133">Transmembrane helix</keyword>
<dbReference type="Proteomes" id="UP000781932">
    <property type="component" value="Unassembled WGS sequence"/>
</dbReference>
<evidence type="ECO:0000256" key="7">
    <source>
        <dbReference type="ARBA" id="ARBA00023136"/>
    </source>
</evidence>
<feature type="transmembrane region" description="Helical" evidence="10">
    <location>
        <begin position="165"/>
        <end position="186"/>
    </location>
</feature>
<evidence type="ECO:0000256" key="1">
    <source>
        <dbReference type="ARBA" id="ARBA00004651"/>
    </source>
</evidence>
<dbReference type="CDD" id="cd17502">
    <property type="entry name" value="MFS_Azr1_MDR_like"/>
    <property type="match status" value="1"/>
</dbReference>
<dbReference type="PROSITE" id="PS50850">
    <property type="entry name" value="MFS"/>
    <property type="match status" value="1"/>
</dbReference>
<dbReference type="EMBL" id="JAATWM020000052">
    <property type="protein sequence ID" value="KAF9870598.1"/>
    <property type="molecule type" value="Genomic_DNA"/>
</dbReference>
<sequence length="572" mass="61497">MTAKPSLQSKASTLAPSSSSLSEMEKDSTFSSSAASLQDISSPEMPSSKSGQRRAGPVDSDENVEYPTGMKLSLVVLALCLSVLVMALDNSIIATAIPRITDEFNSLNDVGWYGSAYLLTTASLQLLFGKLYTFFSLKWIYLIAIAFFELGSLICGVAPSSLVLIIGRAIAGIGGAGIYVGSLIILSYSVPLGKRPIYTSFVSSMWGIANVAGPLLGGLFTDSLSWRWCFYINLPIGAITVLVIVIFFTDPVRKMPEETWRTRFVQMDPLGNILFMPAIICLLLALHWGGVTYSWTSPRIVTLFVVFGVAMISFIYLQYRGQENATVPPRIFKKRTVWSSAFFAFNLGAAFLLSVYFLPIWFQAVKGASPVDSGVMNLPMLVGVVIFTLVAGALVTKWGYYTPWMIVGSILMAIGYGLITTFTPDTPTSHWVGFQIIAGAGVGFGMQQPLMAVQVVLETADVPTGTAIIIFAQTIGGAIFVAIGQMAFTKTLVEKMLELIPEIDPQTIIGSGVTAIRDIIAPELLPAVSNAYSNALAQAFLVSAVTASLTILGALFVEWKSVKGRSVQSSIA</sequence>
<dbReference type="AlphaFoldDB" id="A0A9P6LEN4"/>
<feature type="transmembrane region" description="Helical" evidence="10">
    <location>
        <begin position="110"/>
        <end position="128"/>
    </location>
</feature>
<protein>
    <submittedName>
        <fullName evidence="12">Efflux pump antibiotic resistance</fullName>
    </submittedName>
</protein>
<feature type="transmembrane region" description="Helical" evidence="10">
    <location>
        <begin position="198"/>
        <end position="218"/>
    </location>
</feature>
<reference evidence="12" key="2">
    <citation type="submission" date="2020-11" db="EMBL/GenBank/DDBJ databases">
        <title>Whole genome sequencing of Colletotrichum sp.</title>
        <authorList>
            <person name="Li H."/>
        </authorList>
    </citation>
    <scope>NUCLEOTIDE SEQUENCE</scope>
    <source>
        <strain evidence="12">CkLH20</strain>
    </source>
</reference>
<dbReference type="OrthoDB" id="10021397at2759"/>
<dbReference type="Gene3D" id="1.20.1250.20">
    <property type="entry name" value="MFS general substrate transporter like domains"/>
    <property type="match status" value="1"/>
</dbReference>
<dbReference type="PANTHER" id="PTHR23501:SF199">
    <property type="entry name" value="MFS EFFLUX TRANSPORTER INPD-RELATED"/>
    <property type="match status" value="1"/>
</dbReference>
<comment type="subcellular location">
    <subcellularLocation>
        <location evidence="1">Cell membrane</location>
        <topology evidence="1">Multi-pass membrane protein</topology>
    </subcellularLocation>
</comment>
<evidence type="ECO:0000256" key="4">
    <source>
        <dbReference type="ARBA" id="ARBA00022475"/>
    </source>
</evidence>
<feature type="compositionally biased region" description="Polar residues" evidence="9">
    <location>
        <begin position="38"/>
        <end position="50"/>
    </location>
</feature>
<keyword evidence="3" id="KW-0813">Transport</keyword>
<dbReference type="SUPFAM" id="SSF103473">
    <property type="entry name" value="MFS general substrate transporter"/>
    <property type="match status" value="1"/>
</dbReference>
<dbReference type="GO" id="GO:0005886">
    <property type="term" value="C:plasma membrane"/>
    <property type="evidence" value="ECO:0007669"/>
    <property type="project" value="UniProtKB-SubCell"/>
</dbReference>
<dbReference type="Pfam" id="PF07690">
    <property type="entry name" value="MFS_1"/>
    <property type="match status" value="1"/>
</dbReference>
<feature type="domain" description="Major facilitator superfamily (MFS) profile" evidence="11">
    <location>
        <begin position="75"/>
        <end position="562"/>
    </location>
</feature>
<evidence type="ECO:0000256" key="5">
    <source>
        <dbReference type="ARBA" id="ARBA00022692"/>
    </source>
</evidence>
<dbReference type="FunFam" id="1.20.1720.10:FF:000012">
    <property type="entry name" value="MFS toxin efflux pump (AflT)"/>
    <property type="match status" value="1"/>
</dbReference>
<keyword evidence="13" id="KW-1185">Reference proteome</keyword>
<name>A0A9P6LEN4_9PEZI</name>
<evidence type="ECO:0000313" key="13">
    <source>
        <dbReference type="Proteomes" id="UP000781932"/>
    </source>
</evidence>
<keyword evidence="8" id="KW-0325">Glycoprotein</keyword>
<feature type="transmembrane region" description="Helical" evidence="10">
    <location>
        <begin position="300"/>
        <end position="319"/>
    </location>
</feature>
<proteinExistence type="inferred from homology"/>
<dbReference type="FunFam" id="1.20.1250.20:FF:000489">
    <property type="entry name" value="MFS general substrate transporter"/>
    <property type="match status" value="1"/>
</dbReference>
<feature type="transmembrane region" description="Helical" evidence="10">
    <location>
        <begin position="340"/>
        <end position="362"/>
    </location>
</feature>
<dbReference type="Gene3D" id="1.20.1720.10">
    <property type="entry name" value="Multidrug resistance protein D"/>
    <property type="match status" value="1"/>
</dbReference>
<feature type="transmembrane region" description="Helical" evidence="10">
    <location>
        <begin position="74"/>
        <end position="98"/>
    </location>
</feature>
<accession>A0A9P6LEN4</accession>
<dbReference type="PANTHER" id="PTHR23501">
    <property type="entry name" value="MAJOR FACILITATOR SUPERFAMILY"/>
    <property type="match status" value="1"/>
</dbReference>
<feature type="transmembrane region" description="Helical" evidence="10">
    <location>
        <begin position="535"/>
        <end position="557"/>
    </location>
</feature>
<evidence type="ECO:0000256" key="2">
    <source>
        <dbReference type="ARBA" id="ARBA00007520"/>
    </source>
</evidence>
<evidence type="ECO:0000256" key="3">
    <source>
        <dbReference type="ARBA" id="ARBA00022448"/>
    </source>
</evidence>
<dbReference type="InterPro" id="IPR020846">
    <property type="entry name" value="MFS_dom"/>
</dbReference>
<feature type="transmembrane region" description="Helical" evidence="10">
    <location>
        <begin position="402"/>
        <end position="422"/>
    </location>
</feature>
<dbReference type="FunFam" id="1.20.1250.20:FF:000196">
    <property type="entry name" value="MFS toxin efflux pump (AflT)"/>
    <property type="match status" value="1"/>
</dbReference>
<dbReference type="GO" id="GO:0022857">
    <property type="term" value="F:transmembrane transporter activity"/>
    <property type="evidence" value="ECO:0007669"/>
    <property type="project" value="InterPro"/>
</dbReference>
<keyword evidence="4" id="KW-1003">Cell membrane</keyword>
<evidence type="ECO:0000256" key="8">
    <source>
        <dbReference type="ARBA" id="ARBA00023180"/>
    </source>
</evidence>
<keyword evidence="5 10" id="KW-0812">Transmembrane</keyword>
<feature type="compositionally biased region" description="Low complexity" evidence="9">
    <location>
        <begin position="9"/>
        <end position="22"/>
    </location>
</feature>
<organism evidence="12 13">
    <name type="scientific">Colletotrichum karsti</name>
    <dbReference type="NCBI Taxonomy" id="1095194"/>
    <lineage>
        <taxon>Eukaryota</taxon>
        <taxon>Fungi</taxon>
        <taxon>Dikarya</taxon>
        <taxon>Ascomycota</taxon>
        <taxon>Pezizomycotina</taxon>
        <taxon>Sordariomycetes</taxon>
        <taxon>Hypocreomycetidae</taxon>
        <taxon>Glomerellales</taxon>
        <taxon>Glomerellaceae</taxon>
        <taxon>Colletotrichum</taxon>
        <taxon>Colletotrichum boninense species complex</taxon>
    </lineage>
</organism>
<evidence type="ECO:0000256" key="10">
    <source>
        <dbReference type="SAM" id="Phobius"/>
    </source>
</evidence>
<evidence type="ECO:0000313" key="12">
    <source>
        <dbReference type="EMBL" id="KAF9870598.1"/>
    </source>
</evidence>
<gene>
    <name evidence="12" type="ORF">CkaCkLH20_11904</name>
</gene>
<evidence type="ECO:0000256" key="9">
    <source>
        <dbReference type="SAM" id="MobiDB-lite"/>
    </source>
</evidence>
<dbReference type="InterPro" id="IPR036259">
    <property type="entry name" value="MFS_trans_sf"/>
</dbReference>
<feature type="transmembrane region" description="Helical" evidence="10">
    <location>
        <begin position="230"/>
        <end position="249"/>
    </location>
</feature>
<keyword evidence="7 10" id="KW-0472">Membrane</keyword>
<dbReference type="GeneID" id="62167692"/>
<dbReference type="InterPro" id="IPR011701">
    <property type="entry name" value="MFS"/>
</dbReference>
<feature type="transmembrane region" description="Helical" evidence="10">
    <location>
        <begin position="374"/>
        <end position="395"/>
    </location>
</feature>
<feature type="transmembrane region" description="Helical" evidence="10">
    <location>
        <begin position="270"/>
        <end position="288"/>
    </location>
</feature>
<comment type="caution">
    <text evidence="12">The sequence shown here is derived from an EMBL/GenBank/DDBJ whole genome shotgun (WGS) entry which is preliminary data.</text>
</comment>